<dbReference type="Proteomes" id="UP001628179">
    <property type="component" value="Unassembled WGS sequence"/>
</dbReference>
<name>A0ABQ0G610_9PEZI</name>
<feature type="repeat" description="ANK" evidence="3">
    <location>
        <begin position="335"/>
        <end position="367"/>
    </location>
</feature>
<dbReference type="Gene3D" id="1.25.40.20">
    <property type="entry name" value="Ankyrin repeat-containing domain"/>
    <property type="match status" value="2"/>
</dbReference>
<sequence>MEKISGEISVFIKARVKDIGTQLTLTEKEQGALLERLMRVPNRTYLWVHLTLDIFENTVRVDGDQIVKITSELPKTVDDAYNRILSKSGDPEMALKILHIIVAAARPLTVREMSLAFALKESHRTYNDLDLEPENRFRRVVRHICGLFVTINDSKIYLLHQTAREFLVWNARVNSPQSVPGTLKWKHSLRPQESYGILATICIWHLLLREFESYPLGKDKSPSKYAEDYVFLDYSAKNWAAHLRNSPDEMKKAMTQSILSICDTSSNRFLIWFKIYWTTINTDFPQGFTSLMAASYFGNSFEVVVNRLIERIGSGLERVKQRFRGTDRVNSADKYGRTPLTYAVWSGNVAVVKLLIKAGAKVDLKDEIWGTPLSYAICSGHKEVAELLFRKKTQVDSVDDIIKKLLLSAASEGDEAVVELLLGTDRVDVEVKDRSGQTPLSHAAENGHTAVVNMLLTKVGINARDGSGATALHWAAMGGHVGLISVLLKNGADVEAGDRGGGTPLAWAIQGGSEMSLRMLLAETSNINYVYYLVLVAVIDSK</sequence>
<dbReference type="InterPro" id="IPR036770">
    <property type="entry name" value="Ankyrin_rpt-contain_sf"/>
</dbReference>
<dbReference type="PROSITE" id="PS50088">
    <property type="entry name" value="ANK_REPEAT"/>
    <property type="match status" value="3"/>
</dbReference>
<dbReference type="PROSITE" id="PS50297">
    <property type="entry name" value="ANK_REP_REGION"/>
    <property type="match status" value="3"/>
</dbReference>
<dbReference type="Pfam" id="PF12796">
    <property type="entry name" value="Ank_2"/>
    <property type="match status" value="2"/>
</dbReference>
<feature type="domain" description="GPI inositol-deacylase winged helix" evidence="4">
    <location>
        <begin position="89"/>
        <end position="170"/>
    </location>
</feature>
<dbReference type="SUPFAM" id="SSF48403">
    <property type="entry name" value="Ankyrin repeat"/>
    <property type="match status" value="1"/>
</dbReference>
<evidence type="ECO:0000313" key="6">
    <source>
        <dbReference type="Proteomes" id="UP001628179"/>
    </source>
</evidence>
<dbReference type="SMART" id="SM00248">
    <property type="entry name" value="ANK"/>
    <property type="match status" value="7"/>
</dbReference>
<dbReference type="GeneID" id="98174146"/>
<gene>
    <name evidence="5" type="ORF">MFIFM68171_03402</name>
</gene>
<evidence type="ECO:0000259" key="4">
    <source>
        <dbReference type="Pfam" id="PF22939"/>
    </source>
</evidence>
<dbReference type="Pfam" id="PF22939">
    <property type="entry name" value="WHD_GPIID"/>
    <property type="match status" value="1"/>
</dbReference>
<protein>
    <submittedName>
        <fullName evidence="5">NACHT-NTPase sigma domain-containing protein</fullName>
    </submittedName>
</protein>
<dbReference type="PRINTS" id="PR01415">
    <property type="entry name" value="ANKYRIN"/>
</dbReference>
<feature type="repeat" description="ANK" evidence="3">
    <location>
        <begin position="467"/>
        <end position="499"/>
    </location>
</feature>
<organism evidence="5 6">
    <name type="scientific">Madurella fahalii</name>
    <dbReference type="NCBI Taxonomy" id="1157608"/>
    <lineage>
        <taxon>Eukaryota</taxon>
        <taxon>Fungi</taxon>
        <taxon>Dikarya</taxon>
        <taxon>Ascomycota</taxon>
        <taxon>Pezizomycotina</taxon>
        <taxon>Sordariomycetes</taxon>
        <taxon>Sordariomycetidae</taxon>
        <taxon>Sordariales</taxon>
        <taxon>Sordariales incertae sedis</taxon>
        <taxon>Madurella</taxon>
    </lineage>
</organism>
<evidence type="ECO:0000256" key="2">
    <source>
        <dbReference type="ARBA" id="ARBA00023043"/>
    </source>
</evidence>
<reference evidence="5 6" key="1">
    <citation type="submission" date="2024-09" db="EMBL/GenBank/DDBJ databases">
        <title>Itraconazole resistance in Madurella fahalii resulting from another homologue of gene encoding cytochrome P450 14-alpha sterol demethylase (CYP51).</title>
        <authorList>
            <person name="Yoshioka I."/>
            <person name="Fahal A.H."/>
            <person name="Kaneko S."/>
            <person name="Yaguchi T."/>
        </authorList>
    </citation>
    <scope>NUCLEOTIDE SEQUENCE [LARGE SCALE GENOMIC DNA]</scope>
    <source>
        <strain evidence="5 6">IFM 68171</strain>
    </source>
</reference>
<dbReference type="RefSeq" id="XP_070914924.1">
    <property type="nucleotide sequence ID" value="XM_071058823.1"/>
</dbReference>
<evidence type="ECO:0000256" key="1">
    <source>
        <dbReference type="ARBA" id="ARBA00022737"/>
    </source>
</evidence>
<keyword evidence="2 3" id="KW-0040">ANK repeat</keyword>
<keyword evidence="1" id="KW-0677">Repeat</keyword>
<proteinExistence type="predicted"/>
<accession>A0ABQ0G610</accession>
<comment type="caution">
    <text evidence="5">The sequence shown here is derived from an EMBL/GenBank/DDBJ whole genome shotgun (WGS) entry which is preliminary data.</text>
</comment>
<dbReference type="EMBL" id="BAAFSV010000002">
    <property type="protein sequence ID" value="GAB1313192.1"/>
    <property type="molecule type" value="Genomic_DNA"/>
</dbReference>
<dbReference type="InterPro" id="IPR002110">
    <property type="entry name" value="Ankyrin_rpt"/>
</dbReference>
<keyword evidence="6" id="KW-1185">Reference proteome</keyword>
<dbReference type="InterPro" id="IPR054471">
    <property type="entry name" value="GPIID_WHD"/>
</dbReference>
<feature type="repeat" description="ANK" evidence="3">
    <location>
        <begin position="435"/>
        <end position="456"/>
    </location>
</feature>
<dbReference type="PANTHER" id="PTHR24126">
    <property type="entry name" value="ANKYRIN REPEAT, PH AND SEC7 DOMAIN CONTAINING PROTEIN SECG-RELATED"/>
    <property type="match status" value="1"/>
</dbReference>
<evidence type="ECO:0000256" key="3">
    <source>
        <dbReference type="PROSITE-ProRule" id="PRU00023"/>
    </source>
</evidence>
<evidence type="ECO:0000313" key="5">
    <source>
        <dbReference type="EMBL" id="GAB1313192.1"/>
    </source>
</evidence>